<evidence type="ECO:0000313" key="2">
    <source>
        <dbReference type="EMBL" id="CAG7822253.1"/>
    </source>
</evidence>
<dbReference type="EMBL" id="CAJVCH010525855">
    <property type="protein sequence ID" value="CAG7822253.1"/>
    <property type="molecule type" value="Genomic_DNA"/>
</dbReference>
<feature type="chain" id="PRO_5035289691" evidence="1">
    <location>
        <begin position="20"/>
        <end position="124"/>
    </location>
</feature>
<gene>
    <name evidence="2" type="ORF">AFUS01_LOCUS32536</name>
</gene>
<keyword evidence="3" id="KW-1185">Reference proteome</keyword>
<feature type="signal peptide" evidence="1">
    <location>
        <begin position="1"/>
        <end position="19"/>
    </location>
</feature>
<keyword evidence="1" id="KW-0732">Signal</keyword>
<sequence length="124" mass="13892">MKFLAMILLTVTIVVIVSTNGMCKQCQTLEVGECHMSGTSLSQRDSSQLESFVRSMNKQKVAKTMKSHVASGYDCSENITPKITENQQREAHDRSELARAREIVRKLKDGLDSKNLTPMDDITK</sequence>
<comment type="caution">
    <text evidence="2">The sequence shown here is derived from an EMBL/GenBank/DDBJ whole genome shotgun (WGS) entry which is preliminary data.</text>
</comment>
<proteinExistence type="predicted"/>
<dbReference type="AlphaFoldDB" id="A0A8J2PGF1"/>
<organism evidence="2 3">
    <name type="scientific">Allacma fusca</name>
    <dbReference type="NCBI Taxonomy" id="39272"/>
    <lineage>
        <taxon>Eukaryota</taxon>
        <taxon>Metazoa</taxon>
        <taxon>Ecdysozoa</taxon>
        <taxon>Arthropoda</taxon>
        <taxon>Hexapoda</taxon>
        <taxon>Collembola</taxon>
        <taxon>Symphypleona</taxon>
        <taxon>Sminthuridae</taxon>
        <taxon>Allacma</taxon>
    </lineage>
</organism>
<dbReference type="Proteomes" id="UP000708208">
    <property type="component" value="Unassembled WGS sequence"/>
</dbReference>
<evidence type="ECO:0000313" key="3">
    <source>
        <dbReference type="Proteomes" id="UP000708208"/>
    </source>
</evidence>
<evidence type="ECO:0000256" key="1">
    <source>
        <dbReference type="SAM" id="SignalP"/>
    </source>
</evidence>
<accession>A0A8J2PGF1</accession>
<protein>
    <submittedName>
        <fullName evidence="2">Uncharacterized protein</fullName>
    </submittedName>
</protein>
<name>A0A8J2PGF1_9HEXA</name>
<reference evidence="2" key="1">
    <citation type="submission" date="2021-06" db="EMBL/GenBank/DDBJ databases">
        <authorList>
            <person name="Hodson N. C."/>
            <person name="Mongue J. A."/>
            <person name="Jaron S. K."/>
        </authorList>
    </citation>
    <scope>NUCLEOTIDE SEQUENCE</scope>
</reference>